<keyword evidence="1 10" id="KW-0963">Cytoplasm</keyword>
<dbReference type="SUPFAM" id="SSF53623">
    <property type="entry name" value="MurD-like peptide ligases, catalytic domain"/>
    <property type="match status" value="1"/>
</dbReference>
<dbReference type="InterPro" id="IPR051046">
    <property type="entry name" value="MurCDEF_CellWall_CoF430Synth"/>
</dbReference>
<reference evidence="16" key="1">
    <citation type="journal article" date="2019" name="Int. J. Syst. Evol. Microbiol.">
        <title>The Global Catalogue of Microorganisms (GCM) 10K type strain sequencing project: providing services to taxonomists for standard genome sequencing and annotation.</title>
        <authorList>
            <consortium name="The Broad Institute Genomics Platform"/>
            <consortium name="The Broad Institute Genome Sequencing Center for Infectious Disease"/>
            <person name="Wu L."/>
            <person name="Ma J."/>
        </authorList>
    </citation>
    <scope>NUCLEOTIDE SEQUENCE [LARGE SCALE GENOMIC DNA]</scope>
    <source>
        <strain evidence="16">JCM 17250</strain>
    </source>
</reference>
<keyword evidence="8 10" id="KW-0131">Cell cycle</keyword>
<proteinExistence type="inferred from homology"/>
<dbReference type="Proteomes" id="UP001501734">
    <property type="component" value="Unassembled WGS sequence"/>
</dbReference>
<gene>
    <name evidence="10" type="primary">murF</name>
    <name evidence="15" type="ORF">GCM10022410_13770</name>
</gene>
<evidence type="ECO:0000256" key="7">
    <source>
        <dbReference type="ARBA" id="ARBA00022984"/>
    </source>
</evidence>
<dbReference type="Gene3D" id="3.90.190.20">
    <property type="entry name" value="Mur ligase, C-terminal domain"/>
    <property type="match status" value="1"/>
</dbReference>
<dbReference type="Pfam" id="PF08245">
    <property type="entry name" value="Mur_ligase_M"/>
    <property type="match status" value="1"/>
</dbReference>
<sequence>MPIKKLIEQTFQQIDGDWQSVNQIVGVGTDTRTDLSNKLFVPLKGDNFDGHHFIEKAIEQGAIAALWHHDYPRPTTVGKEFPLIKVADPLIGLQELAHVYLHFVNPKVVAITGSNGKTTTKDLVYAVTSVGYQTHCTEGNFNNHIGLPLTILTMPETTEVIVLEMGMNHFGEIERLVEIAQPDLAIITNIGESHIEHLGSRTGIAKAKLEITTHFKTDSLLIYDGDESLLVSEYPFETISVGFDQSNDYFINDCQILNSETRFKLADQAYNYTVPLIGKHQAKNAVYSIVVGQQLGLSTDQIQAGLKTIEMTQMRFEKQVQANGVTLINDAYNASPTSMKATIETLAQLDGYQEKIVVLGDMFELGRQSLRYHQEVGESISSEIDFVYTIGEAAEQISQATSVPARHFTTKEALLKQLELKLNKGTVILFKASRGMKLEQVIDALSNV</sequence>
<evidence type="ECO:0000256" key="9">
    <source>
        <dbReference type="ARBA" id="ARBA00023316"/>
    </source>
</evidence>
<keyword evidence="2 10" id="KW-0436">Ligase</keyword>
<keyword evidence="5 10" id="KW-0067">ATP-binding</keyword>
<dbReference type="InterPro" id="IPR013221">
    <property type="entry name" value="Mur_ligase_cen"/>
</dbReference>
<evidence type="ECO:0000256" key="3">
    <source>
        <dbReference type="ARBA" id="ARBA00022618"/>
    </source>
</evidence>
<dbReference type="HAMAP" id="MF_02019">
    <property type="entry name" value="MurF"/>
    <property type="match status" value="1"/>
</dbReference>
<dbReference type="Gene3D" id="3.40.1190.10">
    <property type="entry name" value="Mur-like, catalytic domain"/>
    <property type="match status" value="1"/>
</dbReference>
<evidence type="ECO:0000256" key="1">
    <source>
        <dbReference type="ARBA" id="ARBA00022490"/>
    </source>
</evidence>
<evidence type="ECO:0000256" key="5">
    <source>
        <dbReference type="ARBA" id="ARBA00022840"/>
    </source>
</evidence>
<dbReference type="InterPro" id="IPR004101">
    <property type="entry name" value="Mur_ligase_C"/>
</dbReference>
<protein>
    <recommendedName>
        <fullName evidence="10 11">UDP-N-acetylmuramoyl-tripeptide--D-alanyl-D-alanine ligase</fullName>
        <ecNumber evidence="10 11">6.3.2.10</ecNumber>
    </recommendedName>
    <alternativeName>
        <fullName evidence="10">D-alanyl-D-alanine-adding enzyme</fullName>
    </alternativeName>
</protein>
<evidence type="ECO:0000313" key="16">
    <source>
        <dbReference type="Proteomes" id="UP001501734"/>
    </source>
</evidence>
<evidence type="ECO:0000259" key="14">
    <source>
        <dbReference type="Pfam" id="PF08245"/>
    </source>
</evidence>
<dbReference type="SUPFAM" id="SSF53244">
    <property type="entry name" value="MurD-like peptide ligases, peptide-binding domain"/>
    <property type="match status" value="1"/>
</dbReference>
<evidence type="ECO:0000259" key="12">
    <source>
        <dbReference type="Pfam" id="PF01225"/>
    </source>
</evidence>
<dbReference type="SUPFAM" id="SSF63418">
    <property type="entry name" value="MurE/MurF N-terminal domain"/>
    <property type="match status" value="1"/>
</dbReference>
<dbReference type="InterPro" id="IPR036565">
    <property type="entry name" value="Mur-like_cat_sf"/>
</dbReference>
<dbReference type="RefSeq" id="WP_344911626.1">
    <property type="nucleotide sequence ID" value="NZ_BAABDL010000072.1"/>
</dbReference>
<keyword evidence="9 10" id="KW-0961">Cell wall biogenesis/degradation</keyword>
<keyword evidence="4 10" id="KW-0547">Nucleotide-binding</keyword>
<evidence type="ECO:0000256" key="6">
    <source>
        <dbReference type="ARBA" id="ARBA00022960"/>
    </source>
</evidence>
<dbReference type="PANTHER" id="PTHR43024">
    <property type="entry name" value="UDP-N-ACETYLMURAMOYL-TRIPEPTIDE--D-ALANYL-D-ALANINE LIGASE"/>
    <property type="match status" value="1"/>
</dbReference>
<comment type="similarity">
    <text evidence="10">Belongs to the MurCDEF family. MurF subfamily.</text>
</comment>
<evidence type="ECO:0000256" key="8">
    <source>
        <dbReference type="ARBA" id="ARBA00023306"/>
    </source>
</evidence>
<dbReference type="PANTHER" id="PTHR43024:SF1">
    <property type="entry name" value="UDP-N-ACETYLMURAMOYL-TRIPEPTIDE--D-ALANYL-D-ALANINE LIGASE"/>
    <property type="match status" value="1"/>
</dbReference>
<evidence type="ECO:0000256" key="10">
    <source>
        <dbReference type="HAMAP-Rule" id="MF_02019"/>
    </source>
</evidence>
<dbReference type="InterPro" id="IPR005863">
    <property type="entry name" value="UDP-N-AcMur_synth"/>
</dbReference>
<evidence type="ECO:0000256" key="2">
    <source>
        <dbReference type="ARBA" id="ARBA00022598"/>
    </source>
</evidence>
<evidence type="ECO:0000259" key="13">
    <source>
        <dbReference type="Pfam" id="PF02875"/>
    </source>
</evidence>
<dbReference type="InterPro" id="IPR036615">
    <property type="entry name" value="Mur_ligase_C_dom_sf"/>
</dbReference>
<name>A0ABP7VMJ1_9BACI</name>
<feature type="domain" description="Mur ligase C-terminal" evidence="13">
    <location>
        <begin position="314"/>
        <end position="434"/>
    </location>
</feature>
<dbReference type="InterPro" id="IPR000713">
    <property type="entry name" value="Mur_ligase_N"/>
</dbReference>
<feature type="binding site" evidence="10">
    <location>
        <begin position="113"/>
        <end position="119"/>
    </location>
    <ligand>
        <name>ATP</name>
        <dbReference type="ChEBI" id="CHEBI:30616"/>
    </ligand>
</feature>
<evidence type="ECO:0000256" key="4">
    <source>
        <dbReference type="ARBA" id="ARBA00022741"/>
    </source>
</evidence>
<comment type="caution">
    <text evidence="15">The sequence shown here is derived from an EMBL/GenBank/DDBJ whole genome shotgun (WGS) entry which is preliminary data.</text>
</comment>
<dbReference type="Gene3D" id="3.40.1390.10">
    <property type="entry name" value="MurE/MurF, N-terminal domain"/>
    <property type="match status" value="1"/>
</dbReference>
<dbReference type="NCBIfam" id="TIGR01143">
    <property type="entry name" value="murF"/>
    <property type="match status" value="1"/>
</dbReference>
<keyword evidence="3 10" id="KW-0132">Cell division</keyword>
<dbReference type="EMBL" id="BAABDL010000072">
    <property type="protein sequence ID" value="GAA4069109.1"/>
    <property type="molecule type" value="Genomic_DNA"/>
</dbReference>
<dbReference type="GO" id="GO:0016874">
    <property type="term" value="F:ligase activity"/>
    <property type="evidence" value="ECO:0007669"/>
    <property type="project" value="UniProtKB-KW"/>
</dbReference>
<keyword evidence="6 10" id="KW-0133">Cell shape</keyword>
<evidence type="ECO:0000313" key="15">
    <source>
        <dbReference type="EMBL" id="GAA4069109.1"/>
    </source>
</evidence>
<keyword evidence="7 10" id="KW-0573">Peptidoglycan synthesis</keyword>
<keyword evidence="16" id="KW-1185">Reference proteome</keyword>
<accession>A0ABP7VMJ1</accession>
<dbReference type="InterPro" id="IPR035911">
    <property type="entry name" value="MurE/MurF_N"/>
</dbReference>
<feature type="domain" description="Mur ligase N-terminal catalytic" evidence="12">
    <location>
        <begin position="24"/>
        <end position="71"/>
    </location>
</feature>
<organism evidence="15 16">
    <name type="scientific">Amphibacillus indicireducens</name>
    <dbReference type="NCBI Taxonomy" id="1076330"/>
    <lineage>
        <taxon>Bacteria</taxon>
        <taxon>Bacillati</taxon>
        <taxon>Bacillota</taxon>
        <taxon>Bacilli</taxon>
        <taxon>Bacillales</taxon>
        <taxon>Bacillaceae</taxon>
        <taxon>Amphibacillus</taxon>
    </lineage>
</organism>
<dbReference type="Pfam" id="PF01225">
    <property type="entry name" value="Mur_ligase"/>
    <property type="match status" value="1"/>
</dbReference>
<comment type="subcellular location">
    <subcellularLocation>
        <location evidence="10 11">Cytoplasm</location>
    </subcellularLocation>
</comment>
<dbReference type="Pfam" id="PF02875">
    <property type="entry name" value="Mur_ligase_C"/>
    <property type="match status" value="1"/>
</dbReference>
<comment type="pathway">
    <text evidence="10 11">Cell wall biogenesis; peptidoglycan biosynthesis.</text>
</comment>
<dbReference type="EC" id="6.3.2.10" evidence="10 11"/>
<feature type="domain" description="Mur ligase central" evidence="14">
    <location>
        <begin position="111"/>
        <end position="291"/>
    </location>
</feature>
<comment type="function">
    <text evidence="10 11">Involved in cell wall formation. Catalyzes the final step in the synthesis of UDP-N-acetylmuramoyl-pentapeptide, the precursor of murein.</text>
</comment>
<comment type="catalytic activity">
    <reaction evidence="10 11">
        <text>D-alanyl-D-alanine + UDP-N-acetyl-alpha-D-muramoyl-L-alanyl-gamma-D-glutamyl-meso-2,6-diaminopimelate + ATP = UDP-N-acetyl-alpha-D-muramoyl-L-alanyl-gamma-D-glutamyl-meso-2,6-diaminopimeloyl-D-alanyl-D-alanine + ADP + phosphate + H(+)</text>
        <dbReference type="Rhea" id="RHEA:28374"/>
        <dbReference type="ChEBI" id="CHEBI:15378"/>
        <dbReference type="ChEBI" id="CHEBI:30616"/>
        <dbReference type="ChEBI" id="CHEBI:43474"/>
        <dbReference type="ChEBI" id="CHEBI:57822"/>
        <dbReference type="ChEBI" id="CHEBI:61386"/>
        <dbReference type="ChEBI" id="CHEBI:83905"/>
        <dbReference type="ChEBI" id="CHEBI:456216"/>
        <dbReference type="EC" id="6.3.2.10"/>
    </reaction>
</comment>
<evidence type="ECO:0000256" key="11">
    <source>
        <dbReference type="RuleBase" id="RU004136"/>
    </source>
</evidence>